<dbReference type="Proteomes" id="UP000049855">
    <property type="component" value="Unassembled WGS sequence"/>
</dbReference>
<dbReference type="InterPro" id="IPR004675">
    <property type="entry name" value="AhpD_core"/>
</dbReference>
<dbReference type="EMBL" id="CTRP01000013">
    <property type="protein sequence ID" value="CQR73496.1"/>
    <property type="molecule type" value="Genomic_DNA"/>
</dbReference>
<dbReference type="Pfam" id="PF02627">
    <property type="entry name" value="CMD"/>
    <property type="match status" value="1"/>
</dbReference>
<feature type="domain" description="Carboxymuconolactone decarboxylase-like" evidence="1">
    <location>
        <begin position="24"/>
        <end position="100"/>
    </location>
</feature>
<reference evidence="3" key="1">
    <citation type="submission" date="2015-03" db="EMBL/GenBank/DDBJ databases">
        <authorList>
            <person name="Nijsse Bart"/>
        </authorList>
    </citation>
    <scope>NUCLEOTIDE SEQUENCE [LARGE SCALE GENOMIC DNA]</scope>
</reference>
<gene>
    <name evidence="2" type="ORF">SpAn4DRAFT_5157</name>
</gene>
<dbReference type="AlphaFoldDB" id="A0A0U1L1D5"/>
<name>A0A0U1L1D5_9FIRM</name>
<keyword evidence="3" id="KW-1185">Reference proteome</keyword>
<protein>
    <submittedName>
        <fullName evidence="2">Possible carboxymuconolactone decarboxylase family protein</fullName>
        <ecNumber evidence="2">4.1.1.44</ecNumber>
    </submittedName>
</protein>
<dbReference type="GO" id="GO:0047575">
    <property type="term" value="F:4-carboxymuconolactone decarboxylase activity"/>
    <property type="evidence" value="ECO:0007669"/>
    <property type="project" value="UniProtKB-EC"/>
</dbReference>
<sequence>MSGDSVELLSDLGTGMATLQSETPELLAAFVQMDQAAYVEGELDRKVKELIGLAIGLAVRCEYCMNIHVKNALEHGATREEILEAAAVAVAFGGSPSMAYLSTTVLKALEAFEE</sequence>
<proteinExistence type="predicted"/>
<dbReference type="GO" id="GO:0051920">
    <property type="term" value="F:peroxiredoxin activity"/>
    <property type="evidence" value="ECO:0007669"/>
    <property type="project" value="InterPro"/>
</dbReference>
<dbReference type="RefSeq" id="WP_021171461.1">
    <property type="nucleotide sequence ID" value="NZ_CTRP01000013.1"/>
</dbReference>
<evidence type="ECO:0000313" key="2">
    <source>
        <dbReference type="EMBL" id="CQR73496.1"/>
    </source>
</evidence>
<organism evidence="2 3">
    <name type="scientific">Sporomusa ovata</name>
    <dbReference type="NCBI Taxonomy" id="2378"/>
    <lineage>
        <taxon>Bacteria</taxon>
        <taxon>Bacillati</taxon>
        <taxon>Bacillota</taxon>
        <taxon>Negativicutes</taxon>
        <taxon>Selenomonadales</taxon>
        <taxon>Sporomusaceae</taxon>
        <taxon>Sporomusa</taxon>
    </lineage>
</organism>
<dbReference type="Gene3D" id="1.20.1290.10">
    <property type="entry name" value="AhpD-like"/>
    <property type="match status" value="1"/>
</dbReference>
<evidence type="ECO:0000259" key="1">
    <source>
        <dbReference type="Pfam" id="PF02627"/>
    </source>
</evidence>
<dbReference type="SUPFAM" id="SSF69118">
    <property type="entry name" value="AhpD-like"/>
    <property type="match status" value="1"/>
</dbReference>
<keyword evidence="2" id="KW-0456">Lyase</keyword>
<dbReference type="InterPro" id="IPR003779">
    <property type="entry name" value="CMD-like"/>
</dbReference>
<dbReference type="InterPro" id="IPR029032">
    <property type="entry name" value="AhpD-like"/>
</dbReference>
<dbReference type="PANTHER" id="PTHR33930">
    <property type="entry name" value="ALKYL HYDROPEROXIDE REDUCTASE AHPD"/>
    <property type="match status" value="1"/>
</dbReference>
<dbReference type="EC" id="4.1.1.44" evidence="2"/>
<accession>A0A0U1L1D5</accession>
<evidence type="ECO:0000313" key="3">
    <source>
        <dbReference type="Proteomes" id="UP000049855"/>
    </source>
</evidence>
<dbReference type="PANTHER" id="PTHR33930:SF2">
    <property type="entry name" value="BLR3452 PROTEIN"/>
    <property type="match status" value="1"/>
</dbReference>
<dbReference type="NCBIfam" id="TIGR00778">
    <property type="entry name" value="ahpD_dom"/>
    <property type="match status" value="1"/>
</dbReference>